<dbReference type="Proteomes" id="UP001371218">
    <property type="component" value="Unassembled WGS sequence"/>
</dbReference>
<evidence type="ECO:0000259" key="1">
    <source>
        <dbReference type="Pfam" id="PF05899"/>
    </source>
</evidence>
<dbReference type="InterPro" id="IPR014710">
    <property type="entry name" value="RmlC-like_jellyroll"/>
</dbReference>
<reference evidence="2 3" key="1">
    <citation type="submission" date="2024-04" db="EMBL/GenBank/DDBJ databases">
        <title>Novel species of the genus Ideonella isolated from streams.</title>
        <authorList>
            <person name="Lu H."/>
        </authorList>
    </citation>
    <scope>NUCLEOTIDE SEQUENCE [LARGE SCALE GENOMIC DNA]</scope>
    <source>
        <strain evidence="2 3">DXS29W</strain>
    </source>
</reference>
<proteinExistence type="predicted"/>
<dbReference type="InterPro" id="IPR011051">
    <property type="entry name" value="RmlC_Cupin_sf"/>
</dbReference>
<evidence type="ECO:0000313" key="2">
    <source>
        <dbReference type="EMBL" id="MEK8033426.1"/>
    </source>
</evidence>
<name>A0ABU9BU93_9BURK</name>
<keyword evidence="3" id="KW-1185">Reference proteome</keyword>
<dbReference type="SUPFAM" id="SSF51182">
    <property type="entry name" value="RmlC-like cupins"/>
    <property type="match status" value="1"/>
</dbReference>
<comment type="caution">
    <text evidence="2">The sequence shown here is derived from an EMBL/GenBank/DDBJ whole genome shotgun (WGS) entry which is preliminary data.</text>
</comment>
<dbReference type="RefSeq" id="WP_341427847.1">
    <property type="nucleotide sequence ID" value="NZ_JBBUTG010000016.1"/>
</dbReference>
<dbReference type="PANTHER" id="PTHR40943">
    <property type="entry name" value="CYTOPLASMIC PROTEIN-RELATED"/>
    <property type="match status" value="1"/>
</dbReference>
<feature type="domain" description="(S)-ureidoglycine aminohydrolase cupin" evidence="1">
    <location>
        <begin position="69"/>
        <end position="141"/>
    </location>
</feature>
<dbReference type="Pfam" id="PF05899">
    <property type="entry name" value="Cupin_3"/>
    <property type="match status" value="1"/>
</dbReference>
<dbReference type="EMBL" id="JBBUTG010000016">
    <property type="protein sequence ID" value="MEK8033426.1"/>
    <property type="molecule type" value="Genomic_DNA"/>
</dbReference>
<evidence type="ECO:0000313" key="3">
    <source>
        <dbReference type="Proteomes" id="UP001371218"/>
    </source>
</evidence>
<dbReference type="InterPro" id="IPR008579">
    <property type="entry name" value="UGlyAH_Cupin_dom"/>
</dbReference>
<organism evidence="2 3">
    <name type="scientific">Ideonella lacteola</name>
    <dbReference type="NCBI Taxonomy" id="2984193"/>
    <lineage>
        <taxon>Bacteria</taxon>
        <taxon>Pseudomonadati</taxon>
        <taxon>Pseudomonadota</taxon>
        <taxon>Betaproteobacteria</taxon>
        <taxon>Burkholderiales</taxon>
        <taxon>Sphaerotilaceae</taxon>
        <taxon>Ideonella</taxon>
    </lineage>
</organism>
<dbReference type="Gene3D" id="2.60.120.10">
    <property type="entry name" value="Jelly Rolls"/>
    <property type="match status" value="1"/>
</dbReference>
<protein>
    <submittedName>
        <fullName evidence="2">Cupin domain-containing protein</fullName>
    </submittedName>
</protein>
<sequence length="159" mass="17582">MRRSALIGALVGAFVTVSAMATVESIRYHHGAPPPSEQATERLLGEFQVNPAWILSGKPVFRGAETVRSPDGKTISGLWACDGPTSFVWHFSHDETVHLLEGQVEVEYQGRRFTIRPGDTASFHAGTQAVWHVPEHATKAYTLHQPGWLVRAWRKLANS</sequence>
<accession>A0ABU9BU93</accession>
<dbReference type="PANTHER" id="PTHR40943:SF1">
    <property type="entry name" value="CYTOPLASMIC PROTEIN"/>
    <property type="match status" value="1"/>
</dbReference>
<gene>
    <name evidence="2" type="ORF">AACH06_21615</name>
</gene>